<protein>
    <recommendedName>
        <fullName evidence="3">Tc1-like transposase DDE domain-containing protein</fullName>
    </recommendedName>
</protein>
<evidence type="ECO:0000313" key="2">
    <source>
        <dbReference type="Proteomes" id="UP000186922"/>
    </source>
</evidence>
<dbReference type="EMBL" id="BDGG01000021">
    <property type="protein sequence ID" value="GAV09216.1"/>
    <property type="molecule type" value="Genomic_DNA"/>
</dbReference>
<dbReference type="Proteomes" id="UP000186922">
    <property type="component" value="Unassembled WGS sequence"/>
</dbReference>
<comment type="caution">
    <text evidence="1">The sequence shown here is derived from an EMBL/GenBank/DDBJ whole genome shotgun (WGS) entry which is preliminary data.</text>
</comment>
<evidence type="ECO:0008006" key="3">
    <source>
        <dbReference type="Google" id="ProtNLM"/>
    </source>
</evidence>
<dbReference type="OrthoDB" id="4843387at2759"/>
<organism evidence="1 2">
    <name type="scientific">Ramazzottius varieornatus</name>
    <name type="common">Water bear</name>
    <name type="synonym">Tardigrade</name>
    <dbReference type="NCBI Taxonomy" id="947166"/>
    <lineage>
        <taxon>Eukaryota</taxon>
        <taxon>Metazoa</taxon>
        <taxon>Ecdysozoa</taxon>
        <taxon>Tardigrada</taxon>
        <taxon>Eutardigrada</taxon>
        <taxon>Parachela</taxon>
        <taxon>Hypsibioidea</taxon>
        <taxon>Ramazzottiidae</taxon>
        <taxon>Ramazzottius</taxon>
    </lineage>
</organism>
<keyword evidence="2" id="KW-1185">Reference proteome</keyword>
<reference evidence="1 2" key="1">
    <citation type="journal article" date="2016" name="Nat. Commun.">
        <title>Extremotolerant tardigrade genome and improved radiotolerance of human cultured cells by tardigrade-unique protein.</title>
        <authorList>
            <person name="Hashimoto T."/>
            <person name="Horikawa D.D."/>
            <person name="Saito Y."/>
            <person name="Kuwahara H."/>
            <person name="Kozuka-Hata H."/>
            <person name="Shin-I T."/>
            <person name="Minakuchi Y."/>
            <person name="Ohishi K."/>
            <person name="Motoyama A."/>
            <person name="Aizu T."/>
            <person name="Enomoto A."/>
            <person name="Kondo K."/>
            <person name="Tanaka S."/>
            <person name="Hara Y."/>
            <person name="Koshikawa S."/>
            <person name="Sagara H."/>
            <person name="Miura T."/>
            <person name="Yokobori S."/>
            <person name="Miyagawa K."/>
            <person name="Suzuki Y."/>
            <person name="Kubo T."/>
            <person name="Oyama M."/>
            <person name="Kohara Y."/>
            <person name="Fujiyama A."/>
            <person name="Arakawa K."/>
            <person name="Katayama T."/>
            <person name="Toyoda A."/>
            <person name="Kunieda T."/>
        </authorList>
    </citation>
    <scope>NUCLEOTIDE SEQUENCE [LARGE SCALE GENOMIC DNA]</scope>
    <source>
        <strain evidence="1 2">YOKOZUNA-1</strain>
    </source>
</reference>
<proteinExistence type="predicted"/>
<name>A0A1D1W7B9_RAMVA</name>
<accession>A0A1D1W7B9</accession>
<gene>
    <name evidence="1" type="primary">RvY_18791-1</name>
    <name evidence="1" type="synonym">RvY_18791.1</name>
    <name evidence="1" type="ORF">RvY_18791</name>
</gene>
<dbReference type="InterPro" id="IPR036397">
    <property type="entry name" value="RNaseH_sf"/>
</dbReference>
<dbReference type="AlphaFoldDB" id="A0A1D1W7B9"/>
<evidence type="ECO:0000313" key="1">
    <source>
        <dbReference type="EMBL" id="GAV09216.1"/>
    </source>
</evidence>
<dbReference type="Gene3D" id="3.30.420.10">
    <property type="entry name" value="Ribonuclease H-like superfamily/Ribonuclease H"/>
    <property type="match status" value="1"/>
</dbReference>
<sequence>MLDKLKKDKNYLSYVAFSDEASAKFDCGRYTIRLFPGESRYNADFQRKLPPGRFSVMCHGTITRDAPLSFFIVDGSINQFSYSVMLAKKVIPKIRERRKHKKRVILMHDNAPSHKTKLVSSLPQEVPSDDSSLSTVVARYESNRECLEHNMGLRWEEVP</sequence>
<dbReference type="GO" id="GO:0003676">
    <property type="term" value="F:nucleic acid binding"/>
    <property type="evidence" value="ECO:0007669"/>
    <property type="project" value="InterPro"/>
</dbReference>